<evidence type="ECO:0000313" key="1">
    <source>
        <dbReference type="EMBL" id="KAL0942162.1"/>
    </source>
</evidence>
<dbReference type="Proteomes" id="UP000805649">
    <property type="component" value="Unassembled WGS sequence"/>
</dbReference>
<keyword evidence="2" id="KW-1185">Reference proteome</keyword>
<name>A0ACC3ZDH3_COLTU</name>
<evidence type="ECO:0000313" key="2">
    <source>
        <dbReference type="Proteomes" id="UP000805649"/>
    </source>
</evidence>
<sequence>MVEGVLAKIVNSGSLSSAAEYLEELAALILCRRWHQDQIAKKVSEWRERLCDFLGLGDPDAEEKQTATAAVKKLPSPRSRISPPTDVTTTPCVPLKFEKRFGEKSRELHRPRVVVKEEIKKEDIPTSTIPIFNPTTRVTRSSAPKWKSDTVLHGFNRYARPKKVDSINRMVKEYLDAPFKPSEMEKSKTKTGFIYGFRLPKNHKLLDGGDCNMVKIGFSKDPRERMQAWQRQCGYEPDVLFNKETPHHVKMEKIIHRHLGNERMQEQVCPQCSRMHQEFFEIGADRAQAVVEMWTEWAKRRPFDENGRLTEYWHWRLKTVDLADPHCWEDFVNDKVKVHNKAKVKDEIKEEDVSLDSLLKQLTELRKLIEKCGVVETPA</sequence>
<accession>A0ACC3ZDH3</accession>
<protein>
    <submittedName>
        <fullName evidence="1">Chitin synthase</fullName>
    </submittedName>
</protein>
<proteinExistence type="predicted"/>
<dbReference type="EMBL" id="VUJX02000001">
    <property type="protein sequence ID" value="KAL0942162.1"/>
    <property type="molecule type" value="Genomic_DNA"/>
</dbReference>
<reference evidence="1 2" key="1">
    <citation type="journal article" date="2020" name="Phytopathology">
        <title>Genome Sequence Resources of Colletotrichum truncatum, C. plurivorum, C. musicola, and C. sojae: Four Species Pathogenic to Soybean (Glycine max).</title>
        <authorList>
            <person name="Rogerio F."/>
            <person name="Boufleur T.R."/>
            <person name="Ciampi-Guillardi M."/>
            <person name="Sukno S.A."/>
            <person name="Thon M.R."/>
            <person name="Massola Junior N.S."/>
            <person name="Baroncelli R."/>
        </authorList>
    </citation>
    <scope>NUCLEOTIDE SEQUENCE [LARGE SCALE GENOMIC DNA]</scope>
    <source>
        <strain evidence="1 2">CMES1059</strain>
    </source>
</reference>
<comment type="caution">
    <text evidence="1">The sequence shown here is derived from an EMBL/GenBank/DDBJ whole genome shotgun (WGS) entry which is preliminary data.</text>
</comment>
<organism evidence="1 2">
    <name type="scientific">Colletotrichum truncatum</name>
    <name type="common">Anthracnose fungus</name>
    <name type="synonym">Colletotrichum capsici</name>
    <dbReference type="NCBI Taxonomy" id="5467"/>
    <lineage>
        <taxon>Eukaryota</taxon>
        <taxon>Fungi</taxon>
        <taxon>Dikarya</taxon>
        <taxon>Ascomycota</taxon>
        <taxon>Pezizomycotina</taxon>
        <taxon>Sordariomycetes</taxon>
        <taxon>Hypocreomycetidae</taxon>
        <taxon>Glomerellales</taxon>
        <taxon>Glomerellaceae</taxon>
        <taxon>Colletotrichum</taxon>
        <taxon>Colletotrichum truncatum species complex</taxon>
    </lineage>
</organism>
<gene>
    <name evidence="1" type="ORF">CTRU02_200049</name>
</gene>